<keyword evidence="2" id="KW-1185">Reference proteome</keyword>
<sequence length="202" mass="23036">MAPSSFFCKRNILGGILFILSCLLLFLLAKDGPWLSDKAQNHALYLEKLHPHNSMRSNTLIRLRFEKGLRNDAFLKTGFSGAEFWGSWTDDTQVVIELPAKDIAKEGTLFLRTLVDGYVYPPKLERQVVDVFLNNHKITSWIFTKRGKQIKEIEIPQNLLNTAQDLRLSFSIPNATSPKQVGESEDTRKLGLGFTWLEIVQK</sequence>
<evidence type="ECO:0000313" key="1">
    <source>
        <dbReference type="EMBL" id="GGF58136.1"/>
    </source>
</evidence>
<organism evidence="1 2">
    <name type="scientific">Terasakiella brassicae</name>
    <dbReference type="NCBI Taxonomy" id="1634917"/>
    <lineage>
        <taxon>Bacteria</taxon>
        <taxon>Pseudomonadati</taxon>
        <taxon>Pseudomonadota</taxon>
        <taxon>Alphaproteobacteria</taxon>
        <taxon>Rhodospirillales</taxon>
        <taxon>Terasakiellaceae</taxon>
        <taxon>Terasakiella</taxon>
    </lineage>
</organism>
<dbReference type="EMBL" id="BMHV01000005">
    <property type="protein sequence ID" value="GGF58136.1"/>
    <property type="molecule type" value="Genomic_DNA"/>
</dbReference>
<dbReference type="AlphaFoldDB" id="A0A917BVA9"/>
<evidence type="ECO:0000313" key="2">
    <source>
        <dbReference type="Proteomes" id="UP000632498"/>
    </source>
</evidence>
<reference evidence="1" key="2">
    <citation type="submission" date="2020-09" db="EMBL/GenBank/DDBJ databases">
        <authorList>
            <person name="Sun Q."/>
            <person name="Zhou Y."/>
        </authorList>
    </citation>
    <scope>NUCLEOTIDE SEQUENCE</scope>
    <source>
        <strain evidence="1">CGMCC 1.15254</strain>
    </source>
</reference>
<gene>
    <name evidence="1" type="ORF">GCM10011332_09590</name>
</gene>
<reference evidence="1" key="1">
    <citation type="journal article" date="2014" name="Int. J. Syst. Evol. Microbiol.">
        <title>Complete genome sequence of Corynebacterium casei LMG S-19264T (=DSM 44701T), isolated from a smear-ripened cheese.</title>
        <authorList>
            <consortium name="US DOE Joint Genome Institute (JGI-PGF)"/>
            <person name="Walter F."/>
            <person name="Albersmeier A."/>
            <person name="Kalinowski J."/>
            <person name="Ruckert C."/>
        </authorList>
    </citation>
    <scope>NUCLEOTIDE SEQUENCE</scope>
    <source>
        <strain evidence="1">CGMCC 1.15254</strain>
    </source>
</reference>
<protein>
    <submittedName>
        <fullName evidence="1">Uncharacterized protein</fullName>
    </submittedName>
</protein>
<comment type="caution">
    <text evidence="1">The sequence shown here is derived from an EMBL/GenBank/DDBJ whole genome shotgun (WGS) entry which is preliminary data.</text>
</comment>
<accession>A0A917BVA9</accession>
<proteinExistence type="predicted"/>
<dbReference type="RefSeq" id="WP_188662236.1">
    <property type="nucleotide sequence ID" value="NZ_BMHV01000005.1"/>
</dbReference>
<dbReference type="Proteomes" id="UP000632498">
    <property type="component" value="Unassembled WGS sequence"/>
</dbReference>
<name>A0A917BVA9_9PROT</name>